<name>A0AAW3PFK1_9BURK</name>
<proteinExistence type="predicted"/>
<organism evidence="1 2">
    <name type="scientific">Burkholderia diffusa</name>
    <dbReference type="NCBI Taxonomy" id="488732"/>
    <lineage>
        <taxon>Bacteria</taxon>
        <taxon>Pseudomonadati</taxon>
        <taxon>Pseudomonadota</taxon>
        <taxon>Betaproteobacteria</taxon>
        <taxon>Burkholderiales</taxon>
        <taxon>Burkholderiaceae</taxon>
        <taxon>Burkholderia</taxon>
        <taxon>Burkholderia cepacia complex</taxon>
    </lineage>
</organism>
<dbReference type="Proteomes" id="UP000063236">
    <property type="component" value="Unassembled WGS sequence"/>
</dbReference>
<dbReference type="EMBL" id="LPJV01000036">
    <property type="protein sequence ID" value="KWF52073.1"/>
    <property type="molecule type" value="Genomic_DNA"/>
</dbReference>
<accession>A0AAW3PFK1</accession>
<evidence type="ECO:0000313" key="1">
    <source>
        <dbReference type="EMBL" id="KWF52073.1"/>
    </source>
</evidence>
<protein>
    <submittedName>
        <fullName evidence="1">Uncharacterized protein</fullName>
    </submittedName>
</protein>
<comment type="caution">
    <text evidence="1">The sequence shown here is derived from an EMBL/GenBank/DDBJ whole genome shotgun (WGS) entry which is preliminary data.</text>
</comment>
<gene>
    <name evidence="1" type="ORF">WL88_19550</name>
</gene>
<sequence length="162" mass="17508">MRLNAVPARTAALCAQRDTELAPHARDAPIAARRTFTAAQATLGQDGVSASNVRPALTQFARTPSVLRSLAGDLKHHPNWLAPGTAGDTGPDTRCARRATTAERHRAMQRGFYNDRTGEMPNFPRSSMLVPYDRARCLGQSLSPHVVAPPSRPQSCVARRAS</sequence>
<evidence type="ECO:0000313" key="2">
    <source>
        <dbReference type="Proteomes" id="UP000063236"/>
    </source>
</evidence>
<dbReference type="RefSeq" id="WP_059466631.1">
    <property type="nucleotide sequence ID" value="NZ_LOTC01000026.1"/>
</dbReference>
<reference evidence="1 2" key="1">
    <citation type="submission" date="2015-11" db="EMBL/GenBank/DDBJ databases">
        <title>Expanding the genomic diversity of Burkholderia species for the development of highly accurate diagnostics.</title>
        <authorList>
            <person name="Sahl J."/>
            <person name="Keim P."/>
            <person name="Wagner D."/>
        </authorList>
    </citation>
    <scope>NUCLEOTIDE SEQUENCE [LARGE SCALE GENOMIC DNA]</scope>
    <source>
        <strain evidence="1 2">MSMB378WGS</strain>
    </source>
</reference>
<dbReference type="AlphaFoldDB" id="A0AAW3PFK1"/>